<accession>A0ACC1H7W8</accession>
<organism evidence="1 2">
    <name type="scientific">Spiromyces aspiralis</name>
    <dbReference type="NCBI Taxonomy" id="68401"/>
    <lineage>
        <taxon>Eukaryota</taxon>
        <taxon>Fungi</taxon>
        <taxon>Fungi incertae sedis</taxon>
        <taxon>Zoopagomycota</taxon>
        <taxon>Kickxellomycotina</taxon>
        <taxon>Kickxellomycetes</taxon>
        <taxon>Kickxellales</taxon>
        <taxon>Kickxellaceae</taxon>
        <taxon>Spiromyces</taxon>
    </lineage>
</organism>
<proteinExistence type="predicted"/>
<keyword evidence="2" id="KW-1185">Reference proteome</keyword>
<gene>
    <name evidence="1" type="ORF">EV182_007293</name>
</gene>
<comment type="caution">
    <text evidence="1">The sequence shown here is derived from an EMBL/GenBank/DDBJ whole genome shotgun (WGS) entry which is preliminary data.</text>
</comment>
<dbReference type="Proteomes" id="UP001145114">
    <property type="component" value="Unassembled WGS sequence"/>
</dbReference>
<evidence type="ECO:0000313" key="1">
    <source>
        <dbReference type="EMBL" id="KAJ1672089.1"/>
    </source>
</evidence>
<evidence type="ECO:0000313" key="2">
    <source>
        <dbReference type="Proteomes" id="UP001145114"/>
    </source>
</evidence>
<feature type="non-terminal residue" evidence="1">
    <location>
        <position position="1"/>
    </location>
</feature>
<dbReference type="EMBL" id="JAMZIH010008467">
    <property type="protein sequence ID" value="KAJ1672089.1"/>
    <property type="molecule type" value="Genomic_DNA"/>
</dbReference>
<name>A0ACC1H7W8_9FUNG</name>
<sequence length="115" mass="12366">TSGHTNSSSSHDSGKSSSSGSKKLSTGVIVVIVVVVVVVVILLAVLGYILWRRHLQKVHDEKMAEEFSHLPAFAEPGLPPSKSHHPHSNPPVNFGNPAINTGDPNQIFLRELNES</sequence>
<reference evidence="1" key="1">
    <citation type="submission" date="2022-06" db="EMBL/GenBank/DDBJ databases">
        <title>Phylogenomic reconstructions and comparative analyses of Kickxellomycotina fungi.</title>
        <authorList>
            <person name="Reynolds N.K."/>
            <person name="Stajich J.E."/>
            <person name="Barry K."/>
            <person name="Grigoriev I.V."/>
            <person name="Crous P."/>
            <person name="Smith M.E."/>
        </authorList>
    </citation>
    <scope>NUCLEOTIDE SEQUENCE</scope>
    <source>
        <strain evidence="1">RSA 2271</strain>
    </source>
</reference>
<protein>
    <submittedName>
        <fullName evidence="1">Uncharacterized protein</fullName>
    </submittedName>
</protein>